<dbReference type="CDD" id="cd17328">
    <property type="entry name" value="MFS_spinster_like"/>
    <property type="match status" value="1"/>
</dbReference>
<sequence>MMQEAAYPPPLRAWLVIALLLLAYTVAFVDRQILSLMVQPIRADLGLDDTAISLLHGFAFAIFYTFLGLFLGRRADQGSRKALMVGGMVLWCLATVACGFAQNFTQLFVARIFVGVGEATLSPAAYSLISDSFAPAKRGRAMSVYTMGVFVGSGLALVLGGMAVTATSGHTMIDMPLAGPVRPWQAAFMVVGLPGLLVAALMLLLREPPRRERAGQTMPGLAQTFAFFRARAATIGCIVVGFGVNSIISYGLSAWVPSLFIRVHHWAAAEIALAYGLVLLTAGCGGILTGGWLADRMTAAGLADGPLRASLLGMLAVIPVVPFVGLGATPAVSLAALAWTSFFLGVPTGIAPAALHAITPNEYRGQVTALYLFAINLIGLGFGPTLVALATDHLFAADLAVGRSLALVTGIASVLAFALIASARRGYGKAV</sequence>
<dbReference type="InterPro" id="IPR044770">
    <property type="entry name" value="MFS_spinster-like"/>
</dbReference>
<feature type="domain" description="Major facilitator superfamily (MFS) profile" evidence="7">
    <location>
        <begin position="16"/>
        <end position="424"/>
    </location>
</feature>
<evidence type="ECO:0000256" key="6">
    <source>
        <dbReference type="SAM" id="Phobius"/>
    </source>
</evidence>
<name>A0A7W6G4G8_9SPHN</name>
<feature type="transmembrane region" description="Helical" evidence="6">
    <location>
        <begin position="306"/>
        <end position="328"/>
    </location>
</feature>
<keyword evidence="9" id="KW-1185">Reference proteome</keyword>
<dbReference type="PANTHER" id="PTHR23505">
    <property type="entry name" value="SPINSTER"/>
    <property type="match status" value="1"/>
</dbReference>
<evidence type="ECO:0000256" key="1">
    <source>
        <dbReference type="ARBA" id="ARBA00004141"/>
    </source>
</evidence>
<keyword evidence="2" id="KW-0813">Transport</keyword>
<organism evidence="8 9">
    <name type="scientific">Novosphingobium sediminicola</name>
    <dbReference type="NCBI Taxonomy" id="563162"/>
    <lineage>
        <taxon>Bacteria</taxon>
        <taxon>Pseudomonadati</taxon>
        <taxon>Pseudomonadota</taxon>
        <taxon>Alphaproteobacteria</taxon>
        <taxon>Sphingomonadales</taxon>
        <taxon>Sphingomonadaceae</taxon>
        <taxon>Novosphingobium</taxon>
    </lineage>
</organism>
<proteinExistence type="predicted"/>
<dbReference type="PANTHER" id="PTHR23505:SF79">
    <property type="entry name" value="PROTEIN SPINSTER"/>
    <property type="match status" value="1"/>
</dbReference>
<feature type="transmembrane region" description="Helical" evidence="6">
    <location>
        <begin position="370"/>
        <end position="389"/>
    </location>
</feature>
<feature type="transmembrane region" description="Helical" evidence="6">
    <location>
        <begin position="334"/>
        <end position="358"/>
    </location>
</feature>
<dbReference type="InterPro" id="IPR011701">
    <property type="entry name" value="MFS"/>
</dbReference>
<protein>
    <submittedName>
        <fullName evidence="8">MFS family permease</fullName>
    </submittedName>
</protein>
<evidence type="ECO:0000256" key="5">
    <source>
        <dbReference type="ARBA" id="ARBA00023136"/>
    </source>
</evidence>
<evidence type="ECO:0000313" key="9">
    <source>
        <dbReference type="Proteomes" id="UP000548867"/>
    </source>
</evidence>
<keyword evidence="3 6" id="KW-0812">Transmembrane</keyword>
<keyword evidence="5 6" id="KW-0472">Membrane</keyword>
<dbReference type="Gene3D" id="1.20.1250.20">
    <property type="entry name" value="MFS general substrate transporter like domains"/>
    <property type="match status" value="2"/>
</dbReference>
<evidence type="ECO:0000256" key="4">
    <source>
        <dbReference type="ARBA" id="ARBA00022989"/>
    </source>
</evidence>
<feature type="transmembrane region" description="Helical" evidence="6">
    <location>
        <begin position="83"/>
        <end position="102"/>
    </location>
</feature>
<dbReference type="EMBL" id="JACIDX010000002">
    <property type="protein sequence ID" value="MBB3953649.1"/>
    <property type="molecule type" value="Genomic_DNA"/>
</dbReference>
<accession>A0A7W6G4G8</accession>
<comment type="subcellular location">
    <subcellularLocation>
        <location evidence="1">Membrane</location>
        <topology evidence="1">Multi-pass membrane protein</topology>
    </subcellularLocation>
</comment>
<keyword evidence="4 6" id="KW-1133">Transmembrane helix</keyword>
<evidence type="ECO:0000259" key="7">
    <source>
        <dbReference type="PROSITE" id="PS50850"/>
    </source>
</evidence>
<dbReference type="GO" id="GO:0022857">
    <property type="term" value="F:transmembrane transporter activity"/>
    <property type="evidence" value="ECO:0007669"/>
    <property type="project" value="InterPro"/>
</dbReference>
<dbReference type="Proteomes" id="UP000548867">
    <property type="component" value="Unassembled WGS sequence"/>
</dbReference>
<dbReference type="PROSITE" id="PS50850">
    <property type="entry name" value="MFS"/>
    <property type="match status" value="1"/>
</dbReference>
<dbReference type="GO" id="GO:0016020">
    <property type="term" value="C:membrane"/>
    <property type="evidence" value="ECO:0007669"/>
    <property type="project" value="UniProtKB-SubCell"/>
</dbReference>
<feature type="transmembrane region" description="Helical" evidence="6">
    <location>
        <begin position="108"/>
        <end position="129"/>
    </location>
</feature>
<dbReference type="InterPro" id="IPR020846">
    <property type="entry name" value="MFS_dom"/>
</dbReference>
<feature type="transmembrane region" description="Helical" evidence="6">
    <location>
        <begin position="401"/>
        <end position="421"/>
    </location>
</feature>
<feature type="transmembrane region" description="Helical" evidence="6">
    <location>
        <begin position="141"/>
        <end position="164"/>
    </location>
</feature>
<evidence type="ECO:0000256" key="3">
    <source>
        <dbReference type="ARBA" id="ARBA00022692"/>
    </source>
</evidence>
<evidence type="ECO:0000313" key="8">
    <source>
        <dbReference type="EMBL" id="MBB3953649.1"/>
    </source>
</evidence>
<feature type="transmembrane region" description="Helical" evidence="6">
    <location>
        <begin position="272"/>
        <end position="294"/>
    </location>
</feature>
<gene>
    <name evidence="8" type="ORF">GGR38_000576</name>
</gene>
<comment type="caution">
    <text evidence="8">The sequence shown here is derived from an EMBL/GenBank/DDBJ whole genome shotgun (WGS) entry which is preliminary data.</text>
</comment>
<dbReference type="SUPFAM" id="SSF103473">
    <property type="entry name" value="MFS general substrate transporter"/>
    <property type="match status" value="1"/>
</dbReference>
<feature type="transmembrane region" description="Helical" evidence="6">
    <location>
        <begin position="51"/>
        <end position="71"/>
    </location>
</feature>
<evidence type="ECO:0000256" key="2">
    <source>
        <dbReference type="ARBA" id="ARBA00022448"/>
    </source>
</evidence>
<dbReference type="AlphaFoldDB" id="A0A7W6G4G8"/>
<feature type="transmembrane region" description="Helical" evidence="6">
    <location>
        <begin position="226"/>
        <end position="252"/>
    </location>
</feature>
<dbReference type="Pfam" id="PF07690">
    <property type="entry name" value="MFS_1"/>
    <property type="match status" value="1"/>
</dbReference>
<dbReference type="InterPro" id="IPR036259">
    <property type="entry name" value="MFS_trans_sf"/>
</dbReference>
<feature type="transmembrane region" description="Helical" evidence="6">
    <location>
        <begin position="184"/>
        <end position="205"/>
    </location>
</feature>
<reference evidence="8 9" key="1">
    <citation type="submission" date="2020-08" db="EMBL/GenBank/DDBJ databases">
        <title>Genomic Encyclopedia of Type Strains, Phase IV (KMG-IV): sequencing the most valuable type-strain genomes for metagenomic binning, comparative biology and taxonomic classification.</title>
        <authorList>
            <person name="Goeker M."/>
        </authorList>
    </citation>
    <scope>NUCLEOTIDE SEQUENCE [LARGE SCALE GENOMIC DNA]</scope>
    <source>
        <strain evidence="8 9">DSM 27057</strain>
    </source>
</reference>